<dbReference type="Pfam" id="PF18755">
    <property type="entry name" value="RAMA"/>
    <property type="match status" value="1"/>
</dbReference>
<organism evidence="3 4">
    <name type="scientific">Rhodococcus erythropolis</name>
    <name type="common">Arthrobacter picolinophilus</name>
    <dbReference type="NCBI Taxonomy" id="1833"/>
    <lineage>
        <taxon>Bacteria</taxon>
        <taxon>Bacillati</taxon>
        <taxon>Actinomycetota</taxon>
        <taxon>Actinomycetes</taxon>
        <taxon>Mycobacteriales</taxon>
        <taxon>Nocardiaceae</taxon>
        <taxon>Rhodococcus</taxon>
        <taxon>Rhodococcus erythropolis group</taxon>
    </lineage>
</organism>
<sequence>MDARPHTIREIFGSDECLIVPIFQRPYVWKEDRNWEPLWNDVASMVTLFADDDDANPHFLGAVVLDHLKATKGSIPSRQVVDGQQRLTTLQVLLAAVRDAFTTRGVPDRYINALRQLTRNQDELSTDRHARFKVWPTLTDRGPFSTIIVADTQHQIDELLTDSDSDSVLLDAYRYFFRRALQWLEEFVGSEAQDSAANSLVNVLRDGLQLVVINLSQHDNAQVIFESLNDRGTPLLPSDLIKNLLFQLAESYGHDPETLYNLYWQPLESKAWKSEIRQGRLNRSRLDAFFAHYLTMRLGKEILAPALFTQFRTFTATLSRERIPDLMSEIKRFSSIYENLTESKGESSDETLFLSRLSVLDTTVITPVLLFLFDSYPSHERSSALQLLESWLVRRMVSRLTSKNYNRMMLELLHLLKRQTKPPTTTIREYLLNQSAESGFWPTDEAVQDVLLTQPIYRQLTRARIRLVLGGCNRALAPTEESATSDLAIEYLLAPNLRDAPDEILDTLGNLTLLPKKLGATASTASWEKRRSLILETTPSGVNQLLPLDFGPQQILQRSVRLADSFCKEWPHPLSIPVPVSVPASRPTPTDRTRITLPAPPQVDIASHVNEVFGSMPIGTVLTSVQIASLPSAFFGLGQLRADHVESGLRLLPGYLNIIERNPLTIEKIYVAALVKESQPPDPAIKRKHYTETIQILLSQGLLQPDDELVYREPKKNLVHRARVRHDGAIFAGGREFSSVSAALTHSVGRSANGWEWTVVRTNLTLSDMRIQAQAPKFSS</sequence>
<dbReference type="InterPro" id="IPR004919">
    <property type="entry name" value="GmrSD_N"/>
</dbReference>
<proteinExistence type="predicted"/>
<dbReference type="EMBL" id="MRBO01000334">
    <property type="protein sequence ID" value="KAB2585409.1"/>
    <property type="molecule type" value="Genomic_DNA"/>
</dbReference>
<dbReference type="Proteomes" id="UP000325576">
    <property type="component" value="Unassembled WGS sequence"/>
</dbReference>
<evidence type="ECO:0000259" key="1">
    <source>
        <dbReference type="Pfam" id="PF03235"/>
    </source>
</evidence>
<evidence type="ECO:0000313" key="4">
    <source>
        <dbReference type="Proteomes" id="UP000325576"/>
    </source>
</evidence>
<dbReference type="AlphaFoldDB" id="A0A0C3A8F9"/>
<feature type="domain" description="GmrSD restriction endonucleases N-terminal" evidence="1">
    <location>
        <begin position="9"/>
        <end position="246"/>
    </location>
</feature>
<dbReference type="PANTHER" id="PTHR35149:SF2">
    <property type="entry name" value="DUF262 DOMAIN-CONTAINING PROTEIN"/>
    <property type="match status" value="1"/>
</dbReference>
<dbReference type="InterPro" id="IPR040843">
    <property type="entry name" value="RAMA"/>
</dbReference>
<dbReference type="Pfam" id="PF03235">
    <property type="entry name" value="GmrSD_N"/>
    <property type="match status" value="1"/>
</dbReference>
<evidence type="ECO:0000259" key="2">
    <source>
        <dbReference type="Pfam" id="PF18755"/>
    </source>
</evidence>
<protein>
    <recommendedName>
        <fullName evidence="5">DUF262 domain-containing protein</fullName>
    </recommendedName>
</protein>
<evidence type="ECO:0000313" key="3">
    <source>
        <dbReference type="EMBL" id="KAB2585409.1"/>
    </source>
</evidence>
<dbReference type="PANTHER" id="PTHR35149">
    <property type="entry name" value="SLL5132 PROTEIN"/>
    <property type="match status" value="1"/>
</dbReference>
<evidence type="ECO:0008006" key="5">
    <source>
        <dbReference type="Google" id="ProtNLM"/>
    </source>
</evidence>
<gene>
    <name evidence="3" type="ORF">BS297_10525</name>
</gene>
<name>A0A0C3A8F9_RHOER</name>
<feature type="domain" description="RAMA" evidence="2">
    <location>
        <begin position="677"/>
        <end position="770"/>
    </location>
</feature>
<accession>A0A0C3A8F9</accession>
<reference evidence="3 4" key="1">
    <citation type="journal article" date="2017" name="Poromechanics V (2013)">
        <title>Genomic Characterization of the Arsenic-Tolerant Actinobacterium, &lt;i&gt;Rhodococcus erythropolis&lt;/i&gt; S43.</title>
        <authorList>
            <person name="Retamal-Morales G."/>
            <person name="Mehnert M."/>
            <person name="Schwabe R."/>
            <person name="Tischler D."/>
            <person name="Schloemann M."/>
            <person name="Levican G.J."/>
        </authorList>
    </citation>
    <scope>NUCLEOTIDE SEQUENCE [LARGE SCALE GENOMIC DNA]</scope>
    <source>
        <strain evidence="3 4">S43</strain>
    </source>
</reference>
<comment type="caution">
    <text evidence="3">The sequence shown here is derived from an EMBL/GenBank/DDBJ whole genome shotgun (WGS) entry which is preliminary data.</text>
</comment>